<name>A0A3A3FIM8_9BURK</name>
<proteinExistence type="predicted"/>
<organism evidence="1 2">
    <name type="scientific">Noviherbaspirillum saxi</name>
    <dbReference type="NCBI Taxonomy" id="2320863"/>
    <lineage>
        <taxon>Bacteria</taxon>
        <taxon>Pseudomonadati</taxon>
        <taxon>Pseudomonadota</taxon>
        <taxon>Betaproteobacteria</taxon>
        <taxon>Burkholderiales</taxon>
        <taxon>Oxalobacteraceae</taxon>
        <taxon>Noviherbaspirillum</taxon>
    </lineage>
</organism>
<protein>
    <submittedName>
        <fullName evidence="1">Uncharacterized protein</fullName>
    </submittedName>
</protein>
<keyword evidence="2" id="KW-1185">Reference proteome</keyword>
<gene>
    <name evidence="1" type="ORF">D3871_16830</name>
</gene>
<reference evidence="2" key="1">
    <citation type="submission" date="2018-09" db="EMBL/GenBank/DDBJ databases">
        <authorList>
            <person name="Zhu H."/>
        </authorList>
    </citation>
    <scope>NUCLEOTIDE SEQUENCE [LARGE SCALE GENOMIC DNA]</scope>
    <source>
        <strain evidence="2">K1R23-30</strain>
    </source>
</reference>
<dbReference type="Proteomes" id="UP000265955">
    <property type="component" value="Unassembled WGS sequence"/>
</dbReference>
<dbReference type="AlphaFoldDB" id="A0A3A3FIM8"/>
<sequence>MSDGRGMTTSTRIDAFQSVRLVPPSMDCTPSISLPSPAAQHLHALALAKTCAMHMSMTEWRMPAAAGAATVTAQ</sequence>
<dbReference type="EMBL" id="QYUO01000002">
    <property type="protein sequence ID" value="RJF95127.1"/>
    <property type="molecule type" value="Genomic_DNA"/>
</dbReference>
<comment type="caution">
    <text evidence="1">The sequence shown here is derived from an EMBL/GenBank/DDBJ whole genome shotgun (WGS) entry which is preliminary data.</text>
</comment>
<evidence type="ECO:0000313" key="1">
    <source>
        <dbReference type="EMBL" id="RJF95127.1"/>
    </source>
</evidence>
<accession>A0A3A3FIM8</accession>
<evidence type="ECO:0000313" key="2">
    <source>
        <dbReference type="Proteomes" id="UP000265955"/>
    </source>
</evidence>